<keyword evidence="3" id="KW-1003">Cell membrane</keyword>
<comment type="similarity">
    <text evidence="2">Belongs to the GSP F family.</text>
</comment>
<keyword evidence="7 8" id="KW-0472">Membrane</keyword>
<evidence type="ECO:0000256" key="8">
    <source>
        <dbReference type="SAM" id="Phobius"/>
    </source>
</evidence>
<proteinExistence type="inferred from homology"/>
<keyword evidence="5 8" id="KW-0812">Transmembrane</keyword>
<dbReference type="PRINTS" id="PR00812">
    <property type="entry name" value="BCTERIALGSPF"/>
</dbReference>
<feature type="transmembrane region" description="Helical" evidence="8">
    <location>
        <begin position="280"/>
        <end position="301"/>
    </location>
</feature>
<evidence type="ECO:0000256" key="5">
    <source>
        <dbReference type="ARBA" id="ARBA00022692"/>
    </source>
</evidence>
<evidence type="ECO:0000256" key="1">
    <source>
        <dbReference type="ARBA" id="ARBA00004429"/>
    </source>
</evidence>
<feature type="transmembrane region" description="Helical" evidence="8">
    <location>
        <begin position="219"/>
        <end position="249"/>
    </location>
</feature>
<comment type="caution">
    <text evidence="10">The sequence shown here is derived from an EMBL/GenBank/DDBJ whole genome shotgun (WGS) entry which is preliminary data.</text>
</comment>
<dbReference type="RefSeq" id="WP_273596805.1">
    <property type="nucleotide sequence ID" value="NZ_JAQQXS010000008.1"/>
</dbReference>
<feature type="transmembrane region" description="Helical" evidence="8">
    <location>
        <begin position="382"/>
        <end position="406"/>
    </location>
</feature>
<dbReference type="Pfam" id="PF00482">
    <property type="entry name" value="T2SSF"/>
    <property type="match status" value="2"/>
</dbReference>
<evidence type="ECO:0000256" key="2">
    <source>
        <dbReference type="ARBA" id="ARBA00005745"/>
    </source>
</evidence>
<dbReference type="Gene3D" id="1.20.81.30">
    <property type="entry name" value="Type II secretion system (T2SS), domain F"/>
    <property type="match status" value="2"/>
</dbReference>
<keyword evidence="6 8" id="KW-1133">Transmembrane helix</keyword>
<sequence>MPSYLIRVFHPGAGVTTQCVEAPDRHSLAAVLGVAPQYVLDVQERGTVSASSSSAASLAGERRTVLGRGKAFPLQLFSQELAVLLDAGIALLEGLSTLREKEANASVREALSGVIERIEQGQPLSAAMRAQPQAFDELVCAIVAANERTGQLSAALAQHAKYLAWVEGLRARLIAACVYPVMLLSVGGAVIMFLLLFVLPRFAGILDGLGGDLPWASLVLIRFGTTAGAHPGVVLGGMGLILFAGVAIWRHPAVRERVQAALWTLPGLGPRLRVLALARLYRSLAMLLASGVPVLASLRIVHDVVAAPWRPAVAAAAAQVENGERLSEALDAQDLATPVARRMVRVGERSGEVAAMLERAAAFHDEEAARLTELLTRAINPALMLIMGVLIGGIVVLMYLPIFQLVEQVQ</sequence>
<evidence type="ECO:0000313" key="10">
    <source>
        <dbReference type="EMBL" id="MDC8785698.1"/>
    </source>
</evidence>
<evidence type="ECO:0000256" key="6">
    <source>
        <dbReference type="ARBA" id="ARBA00022989"/>
    </source>
</evidence>
<dbReference type="PANTHER" id="PTHR30012:SF7">
    <property type="entry name" value="PROTEIN TRANSPORT PROTEIN HOFC HOMOLOG"/>
    <property type="match status" value="1"/>
</dbReference>
<evidence type="ECO:0000256" key="7">
    <source>
        <dbReference type="ARBA" id="ARBA00023136"/>
    </source>
</evidence>
<feature type="domain" description="Type II secretion system protein GspF" evidence="9">
    <location>
        <begin position="77"/>
        <end position="200"/>
    </location>
</feature>
<feature type="domain" description="Type II secretion system protein GspF" evidence="9">
    <location>
        <begin position="281"/>
        <end position="401"/>
    </location>
</feature>
<organism evidence="10 11">
    <name type="scientific">Roseateles koreensis</name>
    <dbReference type="NCBI Taxonomy" id="2987526"/>
    <lineage>
        <taxon>Bacteria</taxon>
        <taxon>Pseudomonadati</taxon>
        <taxon>Pseudomonadota</taxon>
        <taxon>Betaproteobacteria</taxon>
        <taxon>Burkholderiales</taxon>
        <taxon>Sphaerotilaceae</taxon>
        <taxon>Roseateles</taxon>
    </lineage>
</organism>
<evidence type="ECO:0000256" key="4">
    <source>
        <dbReference type="ARBA" id="ARBA00022519"/>
    </source>
</evidence>
<name>A0ABT5KRY7_9BURK</name>
<dbReference type="EMBL" id="JAQQXS010000008">
    <property type="protein sequence ID" value="MDC8785698.1"/>
    <property type="molecule type" value="Genomic_DNA"/>
</dbReference>
<protein>
    <submittedName>
        <fullName evidence="10">Type II secretion system F family protein</fullName>
    </submittedName>
</protein>
<dbReference type="PANTHER" id="PTHR30012">
    <property type="entry name" value="GENERAL SECRETION PATHWAY PROTEIN"/>
    <property type="match status" value="1"/>
</dbReference>
<keyword evidence="11" id="KW-1185">Reference proteome</keyword>
<dbReference type="InterPro" id="IPR018076">
    <property type="entry name" value="T2SS_GspF_dom"/>
</dbReference>
<evidence type="ECO:0000259" key="9">
    <source>
        <dbReference type="Pfam" id="PF00482"/>
    </source>
</evidence>
<comment type="subcellular location">
    <subcellularLocation>
        <location evidence="1">Cell inner membrane</location>
        <topology evidence="1">Multi-pass membrane protein</topology>
    </subcellularLocation>
</comment>
<gene>
    <name evidence="10" type="ORF">PRZ01_10885</name>
</gene>
<dbReference type="Proteomes" id="UP001219862">
    <property type="component" value="Unassembled WGS sequence"/>
</dbReference>
<evidence type="ECO:0000313" key="11">
    <source>
        <dbReference type="Proteomes" id="UP001219862"/>
    </source>
</evidence>
<accession>A0ABT5KRY7</accession>
<dbReference type="InterPro" id="IPR003004">
    <property type="entry name" value="GspF/PilC"/>
</dbReference>
<evidence type="ECO:0000256" key="3">
    <source>
        <dbReference type="ARBA" id="ARBA00022475"/>
    </source>
</evidence>
<feature type="transmembrane region" description="Helical" evidence="8">
    <location>
        <begin position="173"/>
        <end position="199"/>
    </location>
</feature>
<dbReference type="InterPro" id="IPR042094">
    <property type="entry name" value="T2SS_GspF_sf"/>
</dbReference>
<reference evidence="10 11" key="1">
    <citation type="submission" date="2022-10" db="EMBL/GenBank/DDBJ databases">
        <title>paucibacter sp. hw8 Genome sequencing.</title>
        <authorList>
            <person name="Park S."/>
        </authorList>
    </citation>
    <scope>NUCLEOTIDE SEQUENCE [LARGE SCALE GENOMIC DNA]</scope>
    <source>
        <strain evidence="11">hw8</strain>
    </source>
</reference>
<keyword evidence="4" id="KW-0997">Cell inner membrane</keyword>